<dbReference type="RefSeq" id="WP_011497695.1">
    <property type="nucleotide sequence ID" value="NC_007954.1"/>
</dbReference>
<evidence type="ECO:0000313" key="2">
    <source>
        <dbReference type="Proteomes" id="UP000001982"/>
    </source>
</evidence>
<accession>Q12J26</accession>
<name>Q12J26_SHEDO</name>
<dbReference type="KEGG" id="sdn:Sden_3274"/>
<proteinExistence type="predicted"/>
<protein>
    <submittedName>
        <fullName evidence="1">Uncharacterized protein</fullName>
    </submittedName>
</protein>
<dbReference type="AlphaFoldDB" id="Q12J26"/>
<gene>
    <name evidence="1" type="ordered locus">Sden_3274</name>
</gene>
<dbReference type="OrthoDB" id="6268598at2"/>
<dbReference type="Proteomes" id="UP000001982">
    <property type="component" value="Chromosome"/>
</dbReference>
<dbReference type="STRING" id="318161.Sden_3274"/>
<evidence type="ECO:0000313" key="1">
    <source>
        <dbReference type="EMBL" id="ABE56550.1"/>
    </source>
</evidence>
<dbReference type="eggNOG" id="ENOG5031SHW">
    <property type="taxonomic scope" value="Bacteria"/>
</dbReference>
<organism evidence="1 2">
    <name type="scientific">Shewanella denitrificans (strain OS217 / ATCC BAA-1090 / DSM 15013)</name>
    <dbReference type="NCBI Taxonomy" id="318161"/>
    <lineage>
        <taxon>Bacteria</taxon>
        <taxon>Pseudomonadati</taxon>
        <taxon>Pseudomonadota</taxon>
        <taxon>Gammaproteobacteria</taxon>
        <taxon>Alteromonadales</taxon>
        <taxon>Shewanellaceae</taxon>
        <taxon>Shewanella</taxon>
    </lineage>
</organism>
<dbReference type="EMBL" id="CP000302">
    <property type="protein sequence ID" value="ABE56550.1"/>
    <property type="molecule type" value="Genomic_DNA"/>
</dbReference>
<sequence>MFYVYGVSMTLARKVAKKKCSTHDGVHPNRRLLTPEEYQAKLDEMTAERYKKMKPQRLSHSLSTPSLCSQYIALANTQEAHRDLHVRYRKSTGKTNPKTRKEIFSWVVYTGGLAA</sequence>
<dbReference type="HOGENOM" id="CLU_156601_0_0_6"/>
<keyword evidence="2" id="KW-1185">Reference proteome</keyword>
<reference evidence="1 2" key="1">
    <citation type="submission" date="2006-03" db="EMBL/GenBank/DDBJ databases">
        <title>Complete sequence of Shewanella denitrificans OS217.</title>
        <authorList>
            <consortium name="US DOE Joint Genome Institute"/>
            <person name="Copeland A."/>
            <person name="Lucas S."/>
            <person name="Lapidus A."/>
            <person name="Barry K."/>
            <person name="Detter J.C."/>
            <person name="Glavina del Rio T."/>
            <person name="Hammon N."/>
            <person name="Israni S."/>
            <person name="Dalin E."/>
            <person name="Tice H."/>
            <person name="Pitluck S."/>
            <person name="Brettin T."/>
            <person name="Bruce D."/>
            <person name="Han C."/>
            <person name="Tapia R."/>
            <person name="Gilna P."/>
            <person name="Kiss H."/>
            <person name="Schmutz J."/>
            <person name="Larimer F."/>
            <person name="Land M."/>
            <person name="Hauser L."/>
            <person name="Kyrpides N."/>
            <person name="Lykidis A."/>
            <person name="Richardson P."/>
        </authorList>
    </citation>
    <scope>NUCLEOTIDE SEQUENCE [LARGE SCALE GENOMIC DNA]</scope>
    <source>
        <strain evidence="2">OS217 / ATCC BAA-1090 / DSM 15013</strain>
    </source>
</reference>